<dbReference type="Proteomes" id="UP000642070">
    <property type="component" value="Unassembled WGS sequence"/>
</dbReference>
<evidence type="ECO:0000313" key="1">
    <source>
        <dbReference type="EMBL" id="GGM46226.1"/>
    </source>
</evidence>
<comment type="caution">
    <text evidence="1">The sequence shown here is derived from an EMBL/GenBank/DDBJ whole genome shotgun (WGS) entry which is preliminary data.</text>
</comment>
<dbReference type="AlphaFoldDB" id="A0A917U0G0"/>
<dbReference type="EMBL" id="BMPI01000028">
    <property type="protein sequence ID" value="GGM46226.1"/>
    <property type="molecule type" value="Genomic_DNA"/>
</dbReference>
<evidence type="ECO:0000313" key="2">
    <source>
        <dbReference type="Proteomes" id="UP000642070"/>
    </source>
</evidence>
<dbReference type="RefSeq" id="WP_190252835.1">
    <property type="nucleotide sequence ID" value="NZ_BMPI01000028.1"/>
</dbReference>
<sequence>MAVRVEVRRTGGIGGGERRSTLDSALLPAARASELASLVAALPSPPEGLPQPPPPPDALRYDLRLDRGGRVQTYVYFDNSLPAAARELVEYVMARDA</sequence>
<protein>
    <submittedName>
        <fullName evidence="1">Uncharacterized protein</fullName>
    </submittedName>
</protein>
<reference evidence="1" key="1">
    <citation type="journal article" date="2014" name="Int. J. Syst. Evol. Microbiol.">
        <title>Complete genome sequence of Corynebacterium casei LMG S-19264T (=DSM 44701T), isolated from a smear-ripened cheese.</title>
        <authorList>
            <consortium name="US DOE Joint Genome Institute (JGI-PGF)"/>
            <person name="Walter F."/>
            <person name="Albersmeier A."/>
            <person name="Kalinowski J."/>
            <person name="Ruckert C."/>
        </authorList>
    </citation>
    <scope>NUCLEOTIDE SEQUENCE</scope>
    <source>
        <strain evidence="1">JCM 19831</strain>
    </source>
</reference>
<dbReference type="Pfam" id="PF20242">
    <property type="entry name" value="Emfourin"/>
    <property type="match status" value="1"/>
</dbReference>
<accession>A0A917U0G0</accession>
<dbReference type="InterPro" id="IPR049457">
    <property type="entry name" value="Emfourin"/>
</dbReference>
<reference evidence="1" key="2">
    <citation type="submission" date="2020-09" db="EMBL/GenBank/DDBJ databases">
        <authorList>
            <person name="Sun Q."/>
            <person name="Ohkuma M."/>
        </authorList>
    </citation>
    <scope>NUCLEOTIDE SEQUENCE</scope>
    <source>
        <strain evidence="1">JCM 19831</strain>
    </source>
</reference>
<keyword evidence="2" id="KW-1185">Reference proteome</keyword>
<name>A0A917U0G0_9ACTN</name>
<organism evidence="1 2">
    <name type="scientific">Dactylosporangium sucinum</name>
    <dbReference type="NCBI Taxonomy" id="1424081"/>
    <lineage>
        <taxon>Bacteria</taxon>
        <taxon>Bacillati</taxon>
        <taxon>Actinomycetota</taxon>
        <taxon>Actinomycetes</taxon>
        <taxon>Micromonosporales</taxon>
        <taxon>Micromonosporaceae</taxon>
        <taxon>Dactylosporangium</taxon>
    </lineage>
</organism>
<proteinExistence type="predicted"/>
<gene>
    <name evidence="1" type="ORF">GCM10007977_054990</name>
</gene>